<dbReference type="Proteomes" id="UP000295134">
    <property type="component" value="Chromosome"/>
</dbReference>
<proteinExistence type="predicted"/>
<dbReference type="AlphaFoldDB" id="A0A4P7KVQ4"/>
<dbReference type="KEGG" id="ans:ArsFIN_28590"/>
<dbReference type="NCBIfam" id="TIGR01541">
    <property type="entry name" value="tape_meas_lam_C"/>
    <property type="match status" value="1"/>
</dbReference>
<accession>A0A4P7KVQ4</accession>
<dbReference type="InterPro" id="IPR006431">
    <property type="entry name" value="Phage_tape_meas_C"/>
</dbReference>
<dbReference type="Pfam" id="PF09718">
    <property type="entry name" value="Tape_meas_lam_C"/>
    <property type="match status" value="1"/>
</dbReference>
<gene>
    <name evidence="2" type="ORF">ArsFIN_28590</name>
</gene>
<name>A0A4P7KVQ4_9GAMM</name>
<evidence type="ECO:0000313" key="2">
    <source>
        <dbReference type="EMBL" id="QBY44275.1"/>
    </source>
</evidence>
<reference evidence="2 3" key="1">
    <citation type="submission" date="2019-03" db="EMBL/GenBank/DDBJ databases">
        <title>Long-read sequencing reveals hyperdense prophage content in a complex bacterial symbiont genome.</title>
        <authorList>
            <person name="Frost C.L."/>
            <person name="Siozios S."/>
            <person name="Nadal-Jimenez P."/>
            <person name="Brockhurst M.A."/>
            <person name="King K.C."/>
            <person name="Darby A.C."/>
            <person name="Hurst G.D.D."/>
        </authorList>
    </citation>
    <scope>NUCLEOTIDE SEQUENCE [LARGE SCALE GENOMIC DNA]</scope>
    <source>
        <strain evidence="2 3">FIN</strain>
    </source>
</reference>
<evidence type="ECO:0000313" key="3">
    <source>
        <dbReference type="Proteomes" id="UP000295134"/>
    </source>
</evidence>
<dbReference type="EMBL" id="CP038613">
    <property type="protein sequence ID" value="QBY44275.1"/>
    <property type="molecule type" value="Genomic_DNA"/>
</dbReference>
<evidence type="ECO:0000259" key="1">
    <source>
        <dbReference type="Pfam" id="PF09718"/>
    </source>
</evidence>
<organism evidence="2 3">
    <name type="scientific">Arsenophonus nasoniae</name>
    <name type="common">son-killer infecting Nasonia vitripennis</name>
    <dbReference type="NCBI Taxonomy" id="638"/>
    <lineage>
        <taxon>Bacteria</taxon>
        <taxon>Pseudomonadati</taxon>
        <taxon>Pseudomonadota</taxon>
        <taxon>Gammaproteobacteria</taxon>
        <taxon>Enterobacterales</taxon>
        <taxon>Morganellaceae</taxon>
        <taxon>Arsenophonus</taxon>
    </lineage>
</organism>
<sequence length="168" mass="17698">MGKGVAKGWQDFGAETENVFDNMRNITKNAFDGMSNTLADFVTTGKFNFSDFAQSVVNDITRMIVKMMIFKALESSLGGSGLGNFLGIRANALGGVYRSSGLSAYSNTVVDSPTLFPFAKGIGLMGEAGPEAIMPLTRGRDGSLGVKAVGGSSETQGNTLSIFIRLSM</sequence>
<feature type="domain" description="Bacteriophage tail tape measure C-terminal" evidence="1">
    <location>
        <begin position="3"/>
        <end position="73"/>
    </location>
</feature>
<protein>
    <submittedName>
        <fullName evidence="2">Lambda phage tail tape-measure protein (Tape_meas_lam_C)</fullName>
    </submittedName>
</protein>